<evidence type="ECO:0000259" key="1">
    <source>
        <dbReference type="Pfam" id="PF17765"/>
    </source>
</evidence>
<name>A0AAU2GW05_9ACTN</name>
<dbReference type="InterPro" id="IPR041413">
    <property type="entry name" value="MLTR_LBD"/>
</dbReference>
<reference evidence="2" key="1">
    <citation type="submission" date="2022-10" db="EMBL/GenBank/DDBJ databases">
        <title>The complete genomes of actinobacterial strains from the NBC collection.</title>
        <authorList>
            <person name="Joergensen T.S."/>
            <person name="Alvarez Arevalo M."/>
            <person name="Sterndorff E.B."/>
            <person name="Faurdal D."/>
            <person name="Vuksanovic O."/>
            <person name="Mourched A.-S."/>
            <person name="Charusanti P."/>
            <person name="Shaw S."/>
            <person name="Blin K."/>
            <person name="Weber T."/>
        </authorList>
    </citation>
    <scope>NUCLEOTIDE SEQUENCE</scope>
    <source>
        <strain evidence="2">NBC_00060</strain>
    </source>
</reference>
<dbReference type="PANTHER" id="PTHR35010:SF2">
    <property type="entry name" value="BLL4672 PROTEIN"/>
    <property type="match status" value="1"/>
</dbReference>
<accession>A0AAU2GW05</accession>
<dbReference type="Pfam" id="PF17765">
    <property type="entry name" value="MLTR_LBD"/>
    <property type="match status" value="1"/>
</dbReference>
<protein>
    <recommendedName>
        <fullName evidence="1">MmyB-like transcription regulator ligand binding domain-containing protein</fullName>
    </recommendedName>
</protein>
<evidence type="ECO:0000313" key="2">
    <source>
        <dbReference type="EMBL" id="WTU39391.1"/>
    </source>
</evidence>
<gene>
    <name evidence="2" type="ORF">OHV25_07295</name>
</gene>
<organism evidence="2">
    <name type="scientific">Streptomyces sp. NBC_00060</name>
    <dbReference type="NCBI Taxonomy" id="2975636"/>
    <lineage>
        <taxon>Bacteria</taxon>
        <taxon>Bacillati</taxon>
        <taxon>Actinomycetota</taxon>
        <taxon>Actinomycetes</taxon>
        <taxon>Kitasatosporales</taxon>
        <taxon>Streptomycetaceae</taxon>
        <taxon>Streptomyces</taxon>
    </lineage>
</organism>
<dbReference type="AlphaFoldDB" id="A0AAU2GW05"/>
<dbReference type="PANTHER" id="PTHR35010">
    <property type="entry name" value="BLL4672 PROTEIN-RELATED"/>
    <property type="match status" value="1"/>
</dbReference>
<dbReference type="Gene3D" id="3.30.450.180">
    <property type="match status" value="1"/>
</dbReference>
<feature type="domain" description="MmyB-like transcription regulator ligand binding" evidence="1">
    <location>
        <begin position="37"/>
        <end position="133"/>
    </location>
</feature>
<proteinExistence type="predicted"/>
<dbReference type="EMBL" id="CP108253">
    <property type="protein sequence ID" value="WTU39391.1"/>
    <property type="molecule type" value="Genomic_DNA"/>
</dbReference>
<sequence length="238" mass="26345">MNRSAGPVPENVRGATATATGQWDAEARAYVDDHIAMMDATDLPSFLVDRSWNIVHANTAYDTLFRAVGPHPTAMPRHNFLRFVLFHPHAGSVLAQHETGWCLPMLAQLSSALEQDPHDPELRAVRREIADDPLMSAAYQQGLPHWMRMVGPAAVHHDGTVRAVRHPDPGWDAVECRVLDDSSGALGELGLRRVTLVLRRERAEARAHAPRSAPRNVVITRRRGHLSVVRMEPAPVDS</sequence>